<feature type="compositionally biased region" description="Acidic residues" evidence="1">
    <location>
        <begin position="356"/>
        <end position="386"/>
    </location>
</feature>
<feature type="region of interest" description="Disordered" evidence="1">
    <location>
        <begin position="453"/>
        <end position="497"/>
    </location>
</feature>
<evidence type="ECO:0008006" key="4">
    <source>
        <dbReference type="Google" id="ProtNLM"/>
    </source>
</evidence>
<feature type="region of interest" description="Disordered" evidence="1">
    <location>
        <begin position="211"/>
        <end position="236"/>
    </location>
</feature>
<dbReference type="EMBL" id="MWPH01000004">
    <property type="protein sequence ID" value="OVE83203.1"/>
    <property type="molecule type" value="Genomic_DNA"/>
</dbReference>
<evidence type="ECO:0000313" key="2">
    <source>
        <dbReference type="EMBL" id="OVE83203.1"/>
    </source>
</evidence>
<accession>A0A202E4J0</accession>
<feature type="region of interest" description="Disordered" evidence="1">
    <location>
        <begin position="255"/>
        <end position="309"/>
    </location>
</feature>
<sequence>MTRYITANGEEVEIVEETRNGDQYYVATGVPIVKPMELATGYVPREWVAASTEMENTHGGTGWDGTTPTVNHPRNRSEFSWHDPERPEDDIVLAANEDVQETLGVGVVENDRFDGEYVRADIAINADETRGMGGEAADIVDDIEADRGLEVSSQYLHAELPPGEYDGEYRTNAKAIAAPDSVALIPNGRGVCSIDEGCGIAPGVTANIADHPGVGDLTAGPDDPGNSGEGQRTMDNGSQMAGVRQLLSGIASLLPAAGPTDETTKSQTANTPDGDPRGGDDSGGESDSDESAESDTDDDTTANTSMKDNKREELIRFITANSELNEDSLEHMGDTCLQNTHEMVVANAADGGSDGSDADGGDDDDDGTDDDDDSDADDDGDVDDTGGDTIADMTADELGAELRDQGFVTEDSIGEQVETAANQRKKEERAKTIVANSAEYGEDDVEWIADLPEKELERKERGATQTGGVPAPGGAFGATGNAGGDVDVDDMPDLEVE</sequence>
<evidence type="ECO:0000256" key="1">
    <source>
        <dbReference type="SAM" id="MobiDB-lite"/>
    </source>
</evidence>
<gene>
    <name evidence="2" type="ORF">B2G88_17500</name>
</gene>
<dbReference type="OrthoDB" id="204605at2157"/>
<feature type="compositionally biased region" description="Acidic residues" evidence="1">
    <location>
        <begin position="486"/>
        <end position="497"/>
    </location>
</feature>
<dbReference type="AlphaFoldDB" id="A0A202E4J0"/>
<feature type="compositionally biased region" description="Basic and acidic residues" evidence="1">
    <location>
        <begin position="75"/>
        <end position="85"/>
    </location>
</feature>
<keyword evidence="3" id="KW-1185">Reference proteome</keyword>
<name>A0A202E4J0_9EURY</name>
<reference evidence="2 3" key="1">
    <citation type="submission" date="2017-02" db="EMBL/GenBank/DDBJ databases">
        <title>Natronthermophilus aegyptiacus gen. nov.,sp. nov., an aerobic, extremely halophilic alkalithermophilic archaeon isolated from the athalassohaline Wadi An Natrun, Egypt.</title>
        <authorList>
            <person name="Zhao B."/>
        </authorList>
    </citation>
    <scope>NUCLEOTIDE SEQUENCE [LARGE SCALE GENOMIC DNA]</scope>
    <source>
        <strain evidence="2 3">CGMCC 1.3597</strain>
    </source>
</reference>
<feature type="region of interest" description="Disordered" evidence="1">
    <location>
        <begin position="322"/>
        <end position="413"/>
    </location>
</feature>
<evidence type="ECO:0000313" key="3">
    <source>
        <dbReference type="Proteomes" id="UP000196084"/>
    </source>
</evidence>
<comment type="caution">
    <text evidence="2">The sequence shown here is derived from an EMBL/GenBank/DDBJ whole genome shotgun (WGS) entry which is preliminary data.</text>
</comment>
<proteinExistence type="predicted"/>
<organism evidence="2 3">
    <name type="scientific">Natronolimnobius baerhuensis</name>
    <dbReference type="NCBI Taxonomy" id="253108"/>
    <lineage>
        <taxon>Archaea</taxon>
        <taxon>Methanobacteriati</taxon>
        <taxon>Methanobacteriota</taxon>
        <taxon>Stenosarchaea group</taxon>
        <taxon>Halobacteria</taxon>
        <taxon>Halobacteriales</taxon>
        <taxon>Natrialbaceae</taxon>
        <taxon>Natronolimnobius</taxon>
    </lineage>
</organism>
<feature type="compositionally biased region" description="Gly residues" evidence="1">
    <location>
        <begin position="470"/>
        <end position="483"/>
    </location>
</feature>
<dbReference type="Proteomes" id="UP000196084">
    <property type="component" value="Unassembled WGS sequence"/>
</dbReference>
<protein>
    <recommendedName>
        <fullName evidence="4">DUF2213 domain-containing protein</fullName>
    </recommendedName>
</protein>
<feature type="compositionally biased region" description="Acidic residues" evidence="1">
    <location>
        <begin position="282"/>
        <end position="300"/>
    </location>
</feature>
<feature type="region of interest" description="Disordered" evidence="1">
    <location>
        <begin position="56"/>
        <end position="86"/>
    </location>
</feature>
<dbReference type="RefSeq" id="WP_087715524.1">
    <property type="nucleotide sequence ID" value="NZ_MWPH01000004.1"/>
</dbReference>
<feature type="compositionally biased region" description="Basic and acidic residues" evidence="1">
    <location>
        <begin position="453"/>
        <end position="462"/>
    </location>
</feature>